<dbReference type="Proteomes" id="UP000006729">
    <property type="component" value="Chromosome 8"/>
</dbReference>
<gene>
    <name evidence="1" type="ORF">POPTR_008G088401v4</name>
</gene>
<keyword evidence="2" id="KW-1185">Reference proteome</keyword>
<name>A0ACC0SKG3_POPTR</name>
<dbReference type="EMBL" id="CM009297">
    <property type="protein sequence ID" value="KAI9389751.1"/>
    <property type="molecule type" value="Genomic_DNA"/>
</dbReference>
<evidence type="ECO:0000313" key="2">
    <source>
        <dbReference type="Proteomes" id="UP000006729"/>
    </source>
</evidence>
<organism evidence="1 2">
    <name type="scientific">Populus trichocarpa</name>
    <name type="common">Western balsam poplar</name>
    <name type="synonym">Populus balsamifera subsp. trichocarpa</name>
    <dbReference type="NCBI Taxonomy" id="3694"/>
    <lineage>
        <taxon>Eukaryota</taxon>
        <taxon>Viridiplantae</taxon>
        <taxon>Streptophyta</taxon>
        <taxon>Embryophyta</taxon>
        <taxon>Tracheophyta</taxon>
        <taxon>Spermatophyta</taxon>
        <taxon>Magnoliopsida</taxon>
        <taxon>eudicotyledons</taxon>
        <taxon>Gunneridae</taxon>
        <taxon>Pentapetalae</taxon>
        <taxon>rosids</taxon>
        <taxon>fabids</taxon>
        <taxon>Malpighiales</taxon>
        <taxon>Salicaceae</taxon>
        <taxon>Saliceae</taxon>
        <taxon>Populus</taxon>
    </lineage>
</organism>
<accession>A0ACC0SKG3</accession>
<sequence length="62" mass="7391">MEGPSRCHFYQHNTIIAKGMIPFKAKELWHVGPCVWKQLPRPRTWKGVLVEFVKRKWGLLFI</sequence>
<comment type="caution">
    <text evidence="1">The sequence shown here is derived from an EMBL/GenBank/DDBJ whole genome shotgun (WGS) entry which is preliminary data.</text>
</comment>
<evidence type="ECO:0000313" key="1">
    <source>
        <dbReference type="EMBL" id="KAI9389751.1"/>
    </source>
</evidence>
<proteinExistence type="predicted"/>
<protein>
    <submittedName>
        <fullName evidence="1">Uncharacterized protein</fullName>
    </submittedName>
</protein>
<reference evidence="1 2" key="1">
    <citation type="journal article" date="2006" name="Science">
        <title>The genome of black cottonwood, Populus trichocarpa (Torr. &amp; Gray).</title>
        <authorList>
            <person name="Tuskan G.A."/>
            <person name="Difazio S."/>
            <person name="Jansson S."/>
            <person name="Bohlmann J."/>
            <person name="Grigoriev I."/>
            <person name="Hellsten U."/>
            <person name="Putnam N."/>
            <person name="Ralph S."/>
            <person name="Rombauts S."/>
            <person name="Salamov A."/>
            <person name="Schein J."/>
            <person name="Sterck L."/>
            <person name="Aerts A."/>
            <person name="Bhalerao R.R."/>
            <person name="Bhalerao R.P."/>
            <person name="Blaudez D."/>
            <person name="Boerjan W."/>
            <person name="Brun A."/>
            <person name="Brunner A."/>
            <person name="Busov V."/>
            <person name="Campbell M."/>
            <person name="Carlson J."/>
            <person name="Chalot M."/>
            <person name="Chapman J."/>
            <person name="Chen G.L."/>
            <person name="Cooper D."/>
            <person name="Coutinho P.M."/>
            <person name="Couturier J."/>
            <person name="Covert S."/>
            <person name="Cronk Q."/>
            <person name="Cunningham R."/>
            <person name="Davis J."/>
            <person name="Degroeve S."/>
            <person name="Dejardin A."/>
            <person name="Depamphilis C."/>
            <person name="Detter J."/>
            <person name="Dirks B."/>
            <person name="Dubchak I."/>
            <person name="Duplessis S."/>
            <person name="Ehlting J."/>
            <person name="Ellis B."/>
            <person name="Gendler K."/>
            <person name="Goodstein D."/>
            <person name="Gribskov M."/>
            <person name="Grimwood J."/>
            <person name="Groover A."/>
            <person name="Gunter L."/>
            <person name="Hamberger B."/>
            <person name="Heinze B."/>
            <person name="Helariutta Y."/>
            <person name="Henrissat B."/>
            <person name="Holligan D."/>
            <person name="Holt R."/>
            <person name="Huang W."/>
            <person name="Islam-Faridi N."/>
            <person name="Jones S."/>
            <person name="Jones-Rhoades M."/>
            <person name="Jorgensen R."/>
            <person name="Joshi C."/>
            <person name="Kangasjarvi J."/>
            <person name="Karlsson J."/>
            <person name="Kelleher C."/>
            <person name="Kirkpatrick R."/>
            <person name="Kirst M."/>
            <person name="Kohler A."/>
            <person name="Kalluri U."/>
            <person name="Larimer F."/>
            <person name="Leebens-Mack J."/>
            <person name="Leple J.C."/>
            <person name="Locascio P."/>
            <person name="Lou Y."/>
            <person name="Lucas S."/>
            <person name="Martin F."/>
            <person name="Montanini B."/>
            <person name="Napoli C."/>
            <person name="Nelson D.R."/>
            <person name="Nelson C."/>
            <person name="Nieminen K."/>
            <person name="Nilsson O."/>
            <person name="Pereda V."/>
            <person name="Peter G."/>
            <person name="Philippe R."/>
            <person name="Pilate G."/>
            <person name="Poliakov A."/>
            <person name="Razumovskaya J."/>
            <person name="Richardson P."/>
            <person name="Rinaldi C."/>
            <person name="Ritland K."/>
            <person name="Rouze P."/>
            <person name="Ryaboy D."/>
            <person name="Schmutz J."/>
            <person name="Schrader J."/>
            <person name="Segerman B."/>
            <person name="Shin H."/>
            <person name="Siddiqui A."/>
            <person name="Sterky F."/>
            <person name="Terry A."/>
            <person name="Tsai C.J."/>
            <person name="Uberbacher E."/>
            <person name="Unneberg P."/>
            <person name="Vahala J."/>
            <person name="Wall K."/>
            <person name="Wessler S."/>
            <person name="Yang G."/>
            <person name="Yin T."/>
            <person name="Douglas C."/>
            <person name="Marra M."/>
            <person name="Sandberg G."/>
            <person name="Van de Peer Y."/>
            <person name="Rokhsar D."/>
        </authorList>
    </citation>
    <scope>NUCLEOTIDE SEQUENCE [LARGE SCALE GENOMIC DNA]</scope>
    <source>
        <strain evidence="2">cv. Nisqually</strain>
    </source>
</reference>